<dbReference type="OrthoDB" id="244723at2759"/>
<keyword evidence="1" id="KW-0812">Transmembrane</keyword>
<accession>D0A3R2</accession>
<dbReference type="KEGG" id="tbg:TbgDal_X9970"/>
<evidence type="ECO:0000313" key="3">
    <source>
        <dbReference type="Proteomes" id="UP000002316"/>
    </source>
</evidence>
<dbReference type="GeneID" id="23866128"/>
<organism evidence="2 3">
    <name type="scientific">Trypanosoma brucei gambiense (strain MHOM/CI/86/DAL972)</name>
    <dbReference type="NCBI Taxonomy" id="679716"/>
    <lineage>
        <taxon>Eukaryota</taxon>
        <taxon>Discoba</taxon>
        <taxon>Euglenozoa</taxon>
        <taxon>Kinetoplastea</taxon>
        <taxon>Metakinetoplastina</taxon>
        <taxon>Trypanosomatida</taxon>
        <taxon>Trypanosomatidae</taxon>
        <taxon>Trypanosoma</taxon>
    </lineage>
</organism>
<feature type="transmembrane region" description="Helical" evidence="1">
    <location>
        <begin position="102"/>
        <end position="122"/>
    </location>
</feature>
<reference evidence="3" key="1">
    <citation type="journal article" date="2010" name="PLoS Negl. Trop. Dis.">
        <title>The genome sequence of Trypanosoma brucei gambiense, causative agent of chronic human african trypanosomiasis.</title>
        <authorList>
            <person name="Jackson A.P."/>
            <person name="Sanders M."/>
            <person name="Berry A."/>
            <person name="McQuillan J."/>
            <person name="Aslett M.A."/>
            <person name="Quail M.A."/>
            <person name="Chukualim B."/>
            <person name="Capewell P."/>
            <person name="MacLeod A."/>
            <person name="Melville S.E."/>
            <person name="Gibson W."/>
            <person name="Barry J.D."/>
            <person name="Berriman M."/>
            <person name="Hertz-Fowler C."/>
        </authorList>
    </citation>
    <scope>NUCLEOTIDE SEQUENCE [LARGE SCALE GENOMIC DNA]</scope>
    <source>
        <strain evidence="3">MHOM/CI/86/DAL972</strain>
    </source>
</reference>
<dbReference type="AlphaFoldDB" id="D0A3R2"/>
<name>D0A3R2_TRYB9</name>
<keyword evidence="1" id="KW-1133">Transmembrane helix</keyword>
<keyword evidence="1" id="KW-0472">Membrane</keyword>
<evidence type="ECO:0000256" key="1">
    <source>
        <dbReference type="SAM" id="Phobius"/>
    </source>
</evidence>
<evidence type="ECO:0000313" key="2">
    <source>
        <dbReference type="EMBL" id="CBH15906.1"/>
    </source>
</evidence>
<sequence>MRGSGSSVHSLTWLWDKMPVLVAEKARSNGPWRLRVSAALESTRRFVGERLGYCDISCEKGHQVDGNVWYAEQYLYPNHWQPGSGLRPKLVDDGESRTWLRAWARAVLVPLSILLFAFFLYISL</sequence>
<dbReference type="Proteomes" id="UP000002316">
    <property type="component" value="Chromosome 10"/>
</dbReference>
<dbReference type="RefSeq" id="XP_011778170.1">
    <property type="nucleotide sequence ID" value="XM_011779868.1"/>
</dbReference>
<protein>
    <submittedName>
        <fullName evidence="2">Uncharacterized protein</fullName>
    </submittedName>
</protein>
<proteinExistence type="predicted"/>
<gene>
    <name evidence="2" type="ORF">TbgDal_X9970</name>
</gene>
<dbReference type="EMBL" id="FN554973">
    <property type="protein sequence ID" value="CBH15906.1"/>
    <property type="molecule type" value="Genomic_DNA"/>
</dbReference>
<dbReference type="VEuPathDB" id="TriTrypDB:Tbg972.10.9970"/>